<evidence type="ECO:0000256" key="6">
    <source>
        <dbReference type="SAM" id="Phobius"/>
    </source>
</evidence>
<feature type="transmembrane region" description="Helical" evidence="6">
    <location>
        <begin position="183"/>
        <end position="205"/>
    </location>
</feature>
<dbReference type="InterPro" id="IPR001851">
    <property type="entry name" value="ABC_transp_permease"/>
</dbReference>
<dbReference type="Pfam" id="PF02653">
    <property type="entry name" value="BPD_transp_2"/>
    <property type="match status" value="1"/>
</dbReference>
<evidence type="ECO:0000256" key="1">
    <source>
        <dbReference type="ARBA" id="ARBA00004651"/>
    </source>
</evidence>
<evidence type="ECO:0000313" key="7">
    <source>
        <dbReference type="EMBL" id="SLM11411.1"/>
    </source>
</evidence>
<accession>A0A3P3XI80</accession>
<feature type="transmembrane region" description="Helical" evidence="6">
    <location>
        <begin position="6"/>
        <end position="25"/>
    </location>
</feature>
<feature type="transmembrane region" description="Helical" evidence="6">
    <location>
        <begin position="95"/>
        <end position="111"/>
    </location>
</feature>
<keyword evidence="3 6" id="KW-0812">Transmembrane</keyword>
<dbReference type="EMBL" id="FWDM01000012">
    <property type="protein sequence ID" value="SLM11411.1"/>
    <property type="molecule type" value="Genomic_DNA"/>
</dbReference>
<dbReference type="PANTHER" id="PTHR30482:SF10">
    <property type="entry name" value="HIGH-AFFINITY BRANCHED-CHAIN AMINO ACID TRANSPORT PROTEIN BRAE"/>
    <property type="match status" value="1"/>
</dbReference>
<evidence type="ECO:0000256" key="2">
    <source>
        <dbReference type="ARBA" id="ARBA00022475"/>
    </source>
</evidence>
<keyword evidence="5 6" id="KW-0472">Membrane</keyword>
<evidence type="ECO:0000256" key="3">
    <source>
        <dbReference type="ARBA" id="ARBA00022692"/>
    </source>
</evidence>
<reference evidence="7" key="1">
    <citation type="submission" date="2017-02" db="EMBL/GenBank/DDBJ databases">
        <authorList>
            <person name="Regsiter A."/>
            <person name="William W."/>
        </authorList>
    </citation>
    <scope>NUCLEOTIDE SEQUENCE</scope>
    <source>
        <strain evidence="7">Bib</strain>
    </source>
</reference>
<comment type="subcellular location">
    <subcellularLocation>
        <location evidence="1">Cell membrane</location>
        <topology evidence="1">Multi-pass membrane protein</topology>
    </subcellularLocation>
</comment>
<name>A0A3P3XI80_9SPIR</name>
<protein>
    <submittedName>
        <fullName evidence="7">Inner-membrane translocator</fullName>
    </submittedName>
</protein>
<dbReference type="InterPro" id="IPR043428">
    <property type="entry name" value="LivM-like"/>
</dbReference>
<keyword evidence="2" id="KW-1003">Cell membrane</keyword>
<feature type="transmembrane region" description="Helical" evidence="6">
    <location>
        <begin position="217"/>
        <end position="239"/>
    </location>
</feature>
<gene>
    <name evidence="7" type="ORF">SPIROBIBN47_20013</name>
</gene>
<feature type="transmembrane region" description="Helical" evidence="6">
    <location>
        <begin position="251"/>
        <end position="268"/>
    </location>
</feature>
<feature type="transmembrane region" description="Helical" evidence="6">
    <location>
        <begin position="63"/>
        <end position="83"/>
    </location>
</feature>
<feature type="transmembrane region" description="Helical" evidence="6">
    <location>
        <begin position="32"/>
        <end position="51"/>
    </location>
</feature>
<dbReference type="PANTHER" id="PTHR30482">
    <property type="entry name" value="HIGH-AFFINITY BRANCHED-CHAIN AMINO ACID TRANSPORT SYSTEM PERMEASE"/>
    <property type="match status" value="1"/>
</dbReference>
<keyword evidence="4 6" id="KW-1133">Transmembrane helix</keyword>
<evidence type="ECO:0000256" key="4">
    <source>
        <dbReference type="ARBA" id="ARBA00022989"/>
    </source>
</evidence>
<evidence type="ECO:0000256" key="5">
    <source>
        <dbReference type="ARBA" id="ARBA00023136"/>
    </source>
</evidence>
<dbReference type="AlphaFoldDB" id="A0A3P3XI80"/>
<feature type="transmembrane region" description="Helical" evidence="6">
    <location>
        <begin position="131"/>
        <end position="150"/>
    </location>
</feature>
<sequence>MSWTYIQGILMLAGINMIAVLGLSLLTGFTGLFSFGHAGFMAIGAYVGAWISASPASTPAGLGLPFILAIVGGGAAAGIVSYFIGRISLNLKGDYFCIATLGFGEAIRLIFNNVNRFGGARGWPGVPGRSTFLVILIADVIAILFLANLVKSRHGRNMIAVREEELAAQIAGINVFRYKMISLIISAVYAGVAGVFFAHYMTFIQPKMFSLTKSTELTIIVIFGGLGSISGSVLGALVLTALPELLRAFEIWRLVFYGAAVILIMVSRPKGLMGGMELTPSGIRKVLAERNALREAKTKLLADAQSGEED</sequence>
<proteinExistence type="predicted"/>
<dbReference type="CDD" id="cd06581">
    <property type="entry name" value="TM_PBP1_LivM_like"/>
    <property type="match status" value="1"/>
</dbReference>
<organism evidence="7">
    <name type="scientific">uncultured spirochete</name>
    <dbReference type="NCBI Taxonomy" id="156406"/>
    <lineage>
        <taxon>Bacteria</taxon>
        <taxon>Pseudomonadati</taxon>
        <taxon>Spirochaetota</taxon>
        <taxon>Spirochaetia</taxon>
        <taxon>Spirochaetales</taxon>
        <taxon>environmental samples</taxon>
    </lineage>
</organism>
<dbReference type="GO" id="GO:0005886">
    <property type="term" value="C:plasma membrane"/>
    <property type="evidence" value="ECO:0007669"/>
    <property type="project" value="UniProtKB-SubCell"/>
</dbReference>
<dbReference type="GO" id="GO:0015658">
    <property type="term" value="F:branched-chain amino acid transmembrane transporter activity"/>
    <property type="evidence" value="ECO:0007669"/>
    <property type="project" value="InterPro"/>
</dbReference>